<name>A0A1E7DR03_9BACI</name>
<dbReference type="OrthoDB" id="2628167at2"/>
<gene>
    <name evidence="1" type="ORF">BA724_01505</name>
</gene>
<evidence type="ECO:0000313" key="2">
    <source>
        <dbReference type="Proteomes" id="UP000095658"/>
    </source>
</evidence>
<dbReference type="AlphaFoldDB" id="A0A1E7DR03"/>
<evidence type="ECO:0000313" key="1">
    <source>
        <dbReference type="EMBL" id="OES45522.1"/>
    </source>
</evidence>
<dbReference type="Proteomes" id="UP000095658">
    <property type="component" value="Unassembled WGS sequence"/>
</dbReference>
<proteinExistence type="predicted"/>
<dbReference type="EMBL" id="MAMP01000012">
    <property type="protein sequence ID" value="OES45522.1"/>
    <property type="molecule type" value="Genomic_DNA"/>
</dbReference>
<organism evidence="1 2">
    <name type="scientific">Domibacillus iocasae</name>
    <dbReference type="NCBI Taxonomy" id="1714016"/>
    <lineage>
        <taxon>Bacteria</taxon>
        <taxon>Bacillati</taxon>
        <taxon>Bacillota</taxon>
        <taxon>Bacilli</taxon>
        <taxon>Bacillales</taxon>
        <taxon>Bacillaceae</taxon>
        <taxon>Domibacillus</taxon>
    </lineage>
</organism>
<dbReference type="RefSeq" id="WP_069937520.1">
    <property type="nucleotide sequence ID" value="NZ_MAMP01000012.1"/>
</dbReference>
<keyword evidence="2" id="KW-1185">Reference proteome</keyword>
<accession>A0A1E7DR03</accession>
<sequence length="64" mass="7625">MSEGTEEKPEAGGYVEVVSPLYWYEDERYEIGKRFVIKSEHINRSFKKCVKKIRSLQMNLRKNV</sequence>
<comment type="caution">
    <text evidence="1">The sequence shown here is derived from an EMBL/GenBank/DDBJ whole genome shotgun (WGS) entry which is preliminary data.</text>
</comment>
<protein>
    <submittedName>
        <fullName evidence="1">Uncharacterized protein</fullName>
    </submittedName>
</protein>
<reference evidence="1 2" key="1">
    <citation type="submission" date="2016-06" db="EMBL/GenBank/DDBJ databases">
        <title>Domibacillus iocasae genome sequencing.</title>
        <authorList>
            <person name="Verma A."/>
            <person name="Pal Y."/>
            <person name="Ojha A.K."/>
            <person name="Krishnamurthi S."/>
        </authorList>
    </citation>
    <scope>NUCLEOTIDE SEQUENCE [LARGE SCALE GENOMIC DNA]</scope>
    <source>
        <strain evidence="1 2">DSM 29979</strain>
    </source>
</reference>